<evidence type="ECO:0000313" key="2">
    <source>
        <dbReference type="EMBL" id="MCR8635697.1"/>
    </source>
</evidence>
<name>A0ABT1YRM9_9BACL</name>
<dbReference type="RefSeq" id="WP_258217242.1">
    <property type="nucleotide sequence ID" value="NZ_JANQBD010000030.1"/>
</dbReference>
<gene>
    <name evidence="2" type="ORF">NV381_31275</name>
</gene>
<keyword evidence="1" id="KW-0472">Membrane</keyword>
<dbReference type="EMBL" id="JANQBD010000030">
    <property type="protein sequence ID" value="MCR8635697.1"/>
    <property type="molecule type" value="Genomic_DNA"/>
</dbReference>
<keyword evidence="1" id="KW-1133">Transmembrane helix</keyword>
<proteinExistence type="predicted"/>
<keyword evidence="1" id="KW-0812">Transmembrane</keyword>
<organism evidence="2 3">
    <name type="scientific">Paenibacillus radicis</name>
    <name type="common">ex Xue et al. 2023</name>
    <dbReference type="NCBI Taxonomy" id="2972489"/>
    <lineage>
        <taxon>Bacteria</taxon>
        <taxon>Bacillati</taxon>
        <taxon>Bacillota</taxon>
        <taxon>Bacilli</taxon>
        <taxon>Bacillales</taxon>
        <taxon>Paenibacillaceae</taxon>
        <taxon>Paenibacillus</taxon>
    </lineage>
</organism>
<reference evidence="2 3" key="1">
    <citation type="submission" date="2022-08" db="EMBL/GenBank/DDBJ databases">
        <title>Paenibacillus endoradicis sp. nov., Paenibacillus radicibacter sp. nov and Paenibacillus pararadicis sp. nov., three cold-adapted plant growth-promoting bacteria isolated from root of Larix gmelinii in Great Khingan.</title>
        <authorList>
            <person name="Xue H."/>
        </authorList>
    </citation>
    <scope>NUCLEOTIDE SEQUENCE [LARGE SCALE GENOMIC DNA]</scope>
    <source>
        <strain evidence="2 3">N5-1-1-5</strain>
    </source>
</reference>
<sequence>MKIPGMKPFSGMQSKQNRLFLTILCYFLSLLIPIVIIGISEYWYSVSLMKNEFNQRISTNLDSSANSVDSYIKTTQETGVNFLFDDTVQSLLMPKNLQSLEVRAELWRLPRILQRNENIISKFTDSMFVYIDNQDVYVSGGVNYFESFFNNLYKYDKYDASYWMNKQRSDKGVELLPVTKVVQEKIHVKQVVPIVIINRIRNHNAVMVVNIDVQTIEKTLQGGAVFGSTGFVVLDGNREAIYDANGYLNGTVTAASLNTAFEGNIGSSKELTVSGKRYVVAHVKSDLYGWDYYSFTPLDEFNHYTVGILQMTLLLCIVLMVMGIVFSFVFSFRIYNPIRNIGTLLHRRAYP</sequence>
<protein>
    <submittedName>
        <fullName evidence="2">Cache domain-containing protein</fullName>
    </submittedName>
</protein>
<evidence type="ECO:0000256" key="1">
    <source>
        <dbReference type="SAM" id="Phobius"/>
    </source>
</evidence>
<comment type="caution">
    <text evidence="2">The sequence shown here is derived from an EMBL/GenBank/DDBJ whole genome shotgun (WGS) entry which is preliminary data.</text>
</comment>
<keyword evidence="3" id="KW-1185">Reference proteome</keyword>
<evidence type="ECO:0000313" key="3">
    <source>
        <dbReference type="Proteomes" id="UP001300012"/>
    </source>
</evidence>
<feature type="transmembrane region" description="Helical" evidence="1">
    <location>
        <begin position="20"/>
        <end position="44"/>
    </location>
</feature>
<accession>A0ABT1YRM9</accession>
<dbReference type="Proteomes" id="UP001300012">
    <property type="component" value="Unassembled WGS sequence"/>
</dbReference>
<feature type="transmembrane region" description="Helical" evidence="1">
    <location>
        <begin position="308"/>
        <end position="330"/>
    </location>
</feature>